<dbReference type="SUPFAM" id="SSF89260">
    <property type="entry name" value="Collagen-binding domain"/>
    <property type="match status" value="2"/>
</dbReference>
<dbReference type="AlphaFoldDB" id="X0ZW36"/>
<feature type="domain" description="Peptidase C-terminal archaeal/bacterial" evidence="1">
    <location>
        <begin position="197"/>
        <end position="261"/>
    </location>
</feature>
<feature type="non-terminal residue" evidence="2">
    <location>
        <position position="1"/>
    </location>
</feature>
<name>X0ZW36_9ZZZZ</name>
<comment type="caution">
    <text evidence="2">The sequence shown here is derived from an EMBL/GenBank/DDBJ whole genome shotgun (WGS) entry which is preliminary data.</text>
</comment>
<feature type="non-terminal residue" evidence="2">
    <location>
        <position position="265"/>
    </location>
</feature>
<sequence length="265" mass="28021">DDDGGSGTNSQIIRTLSAGTYTVEATTFDAGVTGNFDVSVRVLTPPTDPCVDSINDNINKSGSWEPSCTSTHRSGSYAKYYTFTLSSSQQVTIDLQSLVDTYLFLLNGSGQTGSVIDEDDDGGSGTDSQIIRTLSAGTYTVEATTFDAGVTGNFDVSVRVLTPPLGPCVDSINHNINKSGSWEPSCTSTHRSGSYAKYYTFTLSSRQQVTIDLQSLVDTYLFLLNGSGQTGSVIDEDDDGGSGADSQIIRTLSAGTYTVEATTFT</sequence>
<evidence type="ECO:0000259" key="1">
    <source>
        <dbReference type="Pfam" id="PF04151"/>
    </source>
</evidence>
<proteinExistence type="predicted"/>
<organism evidence="2">
    <name type="scientific">marine sediment metagenome</name>
    <dbReference type="NCBI Taxonomy" id="412755"/>
    <lineage>
        <taxon>unclassified sequences</taxon>
        <taxon>metagenomes</taxon>
        <taxon>ecological metagenomes</taxon>
    </lineage>
</organism>
<protein>
    <recommendedName>
        <fullName evidence="1">Peptidase C-terminal archaeal/bacterial domain-containing protein</fullName>
    </recommendedName>
</protein>
<dbReference type="Gene3D" id="2.60.120.380">
    <property type="match status" value="2"/>
</dbReference>
<gene>
    <name evidence="2" type="ORF">S01H4_12274</name>
</gene>
<dbReference type="InterPro" id="IPR007280">
    <property type="entry name" value="Peptidase_C_arc/bac"/>
</dbReference>
<evidence type="ECO:0000313" key="2">
    <source>
        <dbReference type="EMBL" id="GAG62127.1"/>
    </source>
</evidence>
<reference evidence="2" key="1">
    <citation type="journal article" date="2014" name="Front. Microbiol.">
        <title>High frequency of phylogenetically diverse reductive dehalogenase-homologous genes in deep subseafloor sedimentary metagenomes.</title>
        <authorList>
            <person name="Kawai M."/>
            <person name="Futagami T."/>
            <person name="Toyoda A."/>
            <person name="Takaki Y."/>
            <person name="Nishi S."/>
            <person name="Hori S."/>
            <person name="Arai W."/>
            <person name="Tsubouchi T."/>
            <person name="Morono Y."/>
            <person name="Uchiyama I."/>
            <person name="Ito T."/>
            <person name="Fujiyama A."/>
            <person name="Inagaki F."/>
            <person name="Takami H."/>
        </authorList>
    </citation>
    <scope>NUCLEOTIDE SEQUENCE</scope>
    <source>
        <strain evidence="2">Expedition CK06-06</strain>
    </source>
</reference>
<dbReference type="EMBL" id="BART01005176">
    <property type="protein sequence ID" value="GAG62127.1"/>
    <property type="molecule type" value="Genomic_DNA"/>
</dbReference>
<accession>X0ZW36</accession>
<feature type="domain" description="Peptidase C-terminal archaeal/bacterial" evidence="1">
    <location>
        <begin position="79"/>
        <end position="143"/>
    </location>
</feature>
<dbReference type="Pfam" id="PF04151">
    <property type="entry name" value="PPC"/>
    <property type="match status" value="2"/>
</dbReference>
<dbReference type="NCBIfam" id="NF038127">
    <property type="entry name" value="FDP_fam"/>
    <property type="match status" value="1"/>
</dbReference>